<comment type="caution">
    <text evidence="7">The sequence shown here is derived from an EMBL/GenBank/DDBJ whole genome shotgun (WGS) entry which is preliminary data.</text>
</comment>
<dbReference type="PANTHER" id="PTHR47660">
    <property type="entry name" value="TRANSCRIPTION FACTOR WITH C2H2 AND ZN(2)-CYS(6) DNA BINDING DOMAIN (EUROFUNG)-RELATED-RELATED"/>
    <property type="match status" value="1"/>
</dbReference>
<evidence type="ECO:0000256" key="3">
    <source>
        <dbReference type="ARBA" id="ARBA00023015"/>
    </source>
</evidence>
<protein>
    <submittedName>
        <fullName evidence="7">Uu.00g098080.m01.CDS01</fullName>
    </submittedName>
</protein>
<evidence type="ECO:0000313" key="7">
    <source>
        <dbReference type="EMBL" id="CAJ2502414.1"/>
    </source>
</evidence>
<reference evidence="7" key="1">
    <citation type="submission" date="2023-10" db="EMBL/GenBank/DDBJ databases">
        <authorList>
            <person name="Hackl T."/>
        </authorList>
    </citation>
    <scope>NUCLEOTIDE SEQUENCE</scope>
</reference>
<dbReference type="SUPFAM" id="SSF57701">
    <property type="entry name" value="Zn2/Cys6 DNA-binding domain"/>
    <property type="match status" value="1"/>
</dbReference>
<dbReference type="Gene3D" id="4.10.240.10">
    <property type="entry name" value="Zn(2)-C6 fungal-type DNA-binding domain"/>
    <property type="match status" value="1"/>
</dbReference>
<dbReference type="InterPro" id="IPR036864">
    <property type="entry name" value="Zn2-C6_fun-type_DNA-bd_sf"/>
</dbReference>
<dbReference type="EMBL" id="CAUWAG010000004">
    <property type="protein sequence ID" value="CAJ2502414.1"/>
    <property type="molecule type" value="Genomic_DNA"/>
</dbReference>
<dbReference type="InterPro" id="IPR001138">
    <property type="entry name" value="Zn2Cys6_DnaBD"/>
</dbReference>
<keyword evidence="8" id="KW-1185">Reference proteome</keyword>
<dbReference type="CDD" id="cd00067">
    <property type="entry name" value="GAL4"/>
    <property type="match status" value="1"/>
</dbReference>
<dbReference type="GO" id="GO:0000981">
    <property type="term" value="F:DNA-binding transcription factor activity, RNA polymerase II-specific"/>
    <property type="evidence" value="ECO:0007669"/>
    <property type="project" value="InterPro"/>
</dbReference>
<evidence type="ECO:0000256" key="4">
    <source>
        <dbReference type="ARBA" id="ARBA00023163"/>
    </source>
</evidence>
<name>A0AAI8VCJ4_9PEZI</name>
<evidence type="ECO:0000313" key="8">
    <source>
        <dbReference type="Proteomes" id="UP001295740"/>
    </source>
</evidence>
<proteinExistence type="predicted"/>
<keyword evidence="2" id="KW-0862">Zinc</keyword>
<keyword evidence="1" id="KW-0479">Metal-binding</keyword>
<evidence type="ECO:0000256" key="5">
    <source>
        <dbReference type="ARBA" id="ARBA00023242"/>
    </source>
</evidence>
<evidence type="ECO:0000256" key="2">
    <source>
        <dbReference type="ARBA" id="ARBA00022833"/>
    </source>
</evidence>
<dbReference type="PROSITE" id="PS50048">
    <property type="entry name" value="ZN2_CY6_FUNGAL_2"/>
    <property type="match status" value="1"/>
</dbReference>
<dbReference type="AlphaFoldDB" id="A0AAI8VCJ4"/>
<evidence type="ECO:0000259" key="6">
    <source>
        <dbReference type="PROSITE" id="PS50048"/>
    </source>
</evidence>
<dbReference type="GO" id="GO:0008270">
    <property type="term" value="F:zinc ion binding"/>
    <property type="evidence" value="ECO:0007669"/>
    <property type="project" value="InterPro"/>
</dbReference>
<sequence>MESPAARSSLPAPRQKNCTSCVQVKRRCDRRTPVCSRCAERKLDCIYSKTKHNTNDPPSLTEALPFATPVGSQFGPGLSFDMGRLGEFPPDPQPNGATDPTSASVIDAFGSEDAPMGNFMDLLGNCGSDQWLVLPEENPFFERPSTPTNHEIDKAYDKMAPLCDDIEPWHIHDPKSPLHYLTNRIKSFVTDLATQNATPFLHRYLYRDHAPQCILTCFSTSVLYAHRTPANTGMVMRAIHSSVRELIDAEGSRGVLATPTEKLGRAQALFLYQIIRLFDGDVILRGQGERDMWLLETWLGELCKIRENLGDFALLGDGVARMQLPPEWERWIFAESVRRTIFMAYSVIALYGLMKDPGREGLISRVLPFKIRADAATDGLGPWAYVHRWTISRPLWEAESSFEFNRKWKESPHFVIANYSFERFLEFGRGEDVDDFAEIVLSVYIGVDATKEFIAARPT</sequence>
<accession>A0AAI8VCJ4</accession>
<keyword evidence="3" id="KW-0805">Transcription regulation</keyword>
<feature type="domain" description="Zn(2)-C6 fungal-type" evidence="6">
    <location>
        <begin position="17"/>
        <end position="47"/>
    </location>
</feature>
<keyword evidence="5" id="KW-0539">Nucleus</keyword>
<dbReference type="Proteomes" id="UP001295740">
    <property type="component" value="Unassembled WGS sequence"/>
</dbReference>
<dbReference type="Pfam" id="PF00172">
    <property type="entry name" value="Zn_clus"/>
    <property type="match status" value="1"/>
</dbReference>
<gene>
    <name evidence="7" type="ORF">KHLLAP_LOCUS2882</name>
</gene>
<keyword evidence="4" id="KW-0804">Transcription</keyword>
<evidence type="ECO:0000256" key="1">
    <source>
        <dbReference type="ARBA" id="ARBA00022723"/>
    </source>
</evidence>
<organism evidence="7 8">
    <name type="scientific">Anthostomella pinea</name>
    <dbReference type="NCBI Taxonomy" id="933095"/>
    <lineage>
        <taxon>Eukaryota</taxon>
        <taxon>Fungi</taxon>
        <taxon>Dikarya</taxon>
        <taxon>Ascomycota</taxon>
        <taxon>Pezizomycotina</taxon>
        <taxon>Sordariomycetes</taxon>
        <taxon>Xylariomycetidae</taxon>
        <taxon>Xylariales</taxon>
        <taxon>Xylariaceae</taxon>
        <taxon>Anthostomella</taxon>
    </lineage>
</organism>